<gene>
    <name evidence="10" type="ORF">CAV_0766</name>
</gene>
<keyword evidence="6" id="KW-0653">Protein transport</keyword>
<feature type="coiled-coil region" evidence="7">
    <location>
        <begin position="398"/>
        <end position="425"/>
    </location>
</feature>
<dbReference type="Pfam" id="PF01618">
    <property type="entry name" value="MotA_ExbB"/>
    <property type="match status" value="1"/>
</dbReference>
<feature type="transmembrane region" description="Helical" evidence="8">
    <location>
        <begin position="49"/>
        <end position="67"/>
    </location>
</feature>
<proteinExistence type="inferred from homology"/>
<dbReference type="GO" id="GO:0005886">
    <property type="term" value="C:plasma membrane"/>
    <property type="evidence" value="ECO:0007669"/>
    <property type="project" value="UniProtKB-SubCell"/>
</dbReference>
<dbReference type="Proteomes" id="UP000201169">
    <property type="component" value="Chromosome"/>
</dbReference>
<evidence type="ECO:0000256" key="6">
    <source>
        <dbReference type="RuleBase" id="RU004057"/>
    </source>
</evidence>
<name>A0A222MXW7_9BACT</name>
<dbReference type="OrthoDB" id="5359644at2"/>
<dbReference type="EMBL" id="CP022347">
    <property type="protein sequence ID" value="ASQ30432.1"/>
    <property type="molecule type" value="Genomic_DNA"/>
</dbReference>
<dbReference type="InterPro" id="IPR002898">
    <property type="entry name" value="MotA_ExbB_proton_chnl"/>
</dbReference>
<reference evidence="10 11" key="1">
    <citation type="submission" date="2017-07" db="EMBL/GenBank/DDBJ databases">
        <title>Analysis of two Campylobacter avium genomes and identification of a novel hippuricase gene.</title>
        <authorList>
            <person name="Miller W.G."/>
            <person name="Chapman M.H."/>
            <person name="Yee E."/>
            <person name="Revez J."/>
            <person name="Bono J.L."/>
            <person name="Rossi M."/>
        </authorList>
    </citation>
    <scope>NUCLEOTIDE SEQUENCE [LARGE SCALE GENOMIC DNA]</scope>
    <source>
        <strain evidence="10 11">LMG 24591</strain>
    </source>
</reference>
<feature type="transmembrane region" description="Helical" evidence="8">
    <location>
        <begin position="21"/>
        <end position="43"/>
    </location>
</feature>
<organism evidence="10 11">
    <name type="scientific">Campylobacter avium LMG 24591</name>
    <dbReference type="NCBI Taxonomy" id="522484"/>
    <lineage>
        <taxon>Bacteria</taxon>
        <taxon>Pseudomonadati</taxon>
        <taxon>Campylobacterota</taxon>
        <taxon>Epsilonproteobacteria</taxon>
        <taxon>Campylobacterales</taxon>
        <taxon>Campylobacteraceae</taxon>
        <taxon>Campylobacter</taxon>
    </lineage>
</organism>
<keyword evidence="4 8" id="KW-1133">Transmembrane helix</keyword>
<sequence>MDKENLEVVLPDVKKRSGFLVYLKVIFLPFILFAIVFCGYLGYIDLKVSIVELSLITCIFLIALIFAKYNAEYTSSIFEQQKDEFKQALKRYIMKNFLTIGKETKCNASFDDFALSYMRDFRNENFSAIASAIFPLLGILGTFISMAFYIPSFTNLNASSLEQDMSRLLSGVASAFYICIYGVFLSLWWIFFERFGKIKIQVLLDRQKNATSSFFWSKEELRQRYLEKSSQHFDKIAIIFEQVSNEDFFKELDHSIERKFGLFQEMLNVEEKAIRVSSEHIKQTMTELSRAHRNQRDLSKVYLEMTNNISTLNQNFKDISSRMAEQYNRLLDVSQDRISHLDKTLLMLDERIDALKKNFESYQISMLENQEKVFSGFKNALIHGMREFKEIYEEEKSIDDKIDMMTQLRQEMSELDNEASEVIAKLVKEDKSQKKEEDARDKQE</sequence>
<feature type="transmembrane region" description="Helical" evidence="8">
    <location>
        <begin position="170"/>
        <end position="191"/>
    </location>
</feature>
<keyword evidence="7" id="KW-0175">Coiled coil</keyword>
<dbReference type="KEGG" id="cavi:CAV_0766"/>
<comment type="subcellular location">
    <subcellularLocation>
        <location evidence="1">Cell inner membrane</location>
        <topology evidence="1">Multi-pass membrane protein</topology>
    </subcellularLocation>
    <subcellularLocation>
        <location evidence="6">Membrane</location>
        <topology evidence="6">Multi-pass membrane protein</topology>
    </subcellularLocation>
</comment>
<keyword evidence="11" id="KW-1185">Reference proteome</keyword>
<keyword evidence="5 8" id="KW-0472">Membrane</keyword>
<keyword evidence="3 8" id="KW-0812">Transmembrane</keyword>
<keyword evidence="6" id="KW-0813">Transport</keyword>
<evidence type="ECO:0000256" key="3">
    <source>
        <dbReference type="ARBA" id="ARBA00022692"/>
    </source>
</evidence>
<evidence type="ECO:0000256" key="4">
    <source>
        <dbReference type="ARBA" id="ARBA00022989"/>
    </source>
</evidence>
<evidence type="ECO:0000256" key="8">
    <source>
        <dbReference type="SAM" id="Phobius"/>
    </source>
</evidence>
<keyword evidence="2" id="KW-1003">Cell membrane</keyword>
<feature type="domain" description="MotA/TolQ/ExbB proton channel" evidence="9">
    <location>
        <begin position="121"/>
        <end position="205"/>
    </location>
</feature>
<evidence type="ECO:0000256" key="1">
    <source>
        <dbReference type="ARBA" id="ARBA00004429"/>
    </source>
</evidence>
<dbReference type="AlphaFoldDB" id="A0A222MXW7"/>
<evidence type="ECO:0000259" key="9">
    <source>
        <dbReference type="Pfam" id="PF01618"/>
    </source>
</evidence>
<evidence type="ECO:0000256" key="7">
    <source>
        <dbReference type="SAM" id="Coils"/>
    </source>
</evidence>
<evidence type="ECO:0000313" key="10">
    <source>
        <dbReference type="EMBL" id="ASQ30432.1"/>
    </source>
</evidence>
<protein>
    <submittedName>
        <fullName evidence="10">Putative membrane protein</fullName>
    </submittedName>
</protein>
<comment type="similarity">
    <text evidence="6">Belongs to the exbB/tolQ family.</text>
</comment>
<accession>A0A222MXW7</accession>
<feature type="transmembrane region" description="Helical" evidence="8">
    <location>
        <begin position="126"/>
        <end position="150"/>
    </location>
</feature>
<evidence type="ECO:0000313" key="11">
    <source>
        <dbReference type="Proteomes" id="UP000201169"/>
    </source>
</evidence>
<evidence type="ECO:0000256" key="2">
    <source>
        <dbReference type="ARBA" id="ARBA00022475"/>
    </source>
</evidence>
<dbReference type="GO" id="GO:0015031">
    <property type="term" value="P:protein transport"/>
    <property type="evidence" value="ECO:0007669"/>
    <property type="project" value="UniProtKB-KW"/>
</dbReference>
<evidence type="ECO:0000256" key="5">
    <source>
        <dbReference type="ARBA" id="ARBA00023136"/>
    </source>
</evidence>
<dbReference type="RefSeq" id="WP_094325193.1">
    <property type="nucleotide sequence ID" value="NZ_CP022347.1"/>
</dbReference>